<feature type="compositionally biased region" description="Acidic residues" evidence="1">
    <location>
        <begin position="331"/>
        <end position="340"/>
    </location>
</feature>
<organism evidence="2 3">
    <name type="scientific">Symbiodinium microadriaticum</name>
    <name type="common">Dinoflagellate</name>
    <name type="synonym">Zooxanthella microadriatica</name>
    <dbReference type="NCBI Taxonomy" id="2951"/>
    <lineage>
        <taxon>Eukaryota</taxon>
        <taxon>Sar</taxon>
        <taxon>Alveolata</taxon>
        <taxon>Dinophyceae</taxon>
        <taxon>Suessiales</taxon>
        <taxon>Symbiodiniaceae</taxon>
        <taxon>Symbiodinium</taxon>
    </lineage>
</organism>
<feature type="compositionally biased region" description="Basic residues" evidence="1">
    <location>
        <begin position="122"/>
        <end position="147"/>
    </location>
</feature>
<feature type="region of interest" description="Disordered" evidence="1">
    <location>
        <begin position="61"/>
        <end position="166"/>
    </location>
</feature>
<dbReference type="OrthoDB" id="10518264at2759"/>
<accession>A0A1Q9CQP6</accession>
<dbReference type="AlphaFoldDB" id="A0A1Q9CQP6"/>
<sequence>MVICSLSLLRSPSAKRDESDNEAEKDNRDDAKEAERDKEKEEEQEHLLLLLLLVCLESAESLHERRKEKEKERRKEKEKEKEREKDKDKVPAKKEKARKTKAKKKREEESYSYSSSSDESRSRRRKKKKKEVKKKKKAQDKKKKRLAVLRYREGLRKDGDCPAPSTREWEATEAAFGLAVPELLHPEKTRNLHVDASLLEIGSSSSGDLEIVAETSGPILALANSTPPEPTMETAFEEVTDEQRPEQAGPSDASWLDSSLLIRPTVAEGEGENETKEAPTRLEVKASDGDSVLAKLRAQADKTDAQEKDEKALRVEAEGKAAEDEKSATSEGEDEGEEGGEQASPAAQAEKGEKTAAEEESAEEPAGSKEDEATEPNVEDSAAYRAPAVGCPRRSSPAVRSKEQKDQELFPEPKHTDADPWFEVELLSATSMPKGTQEKKAAAPSGEAGEGDEEAILGGAGKAQRMGNR</sequence>
<dbReference type="EMBL" id="LSRX01000989">
    <property type="protein sequence ID" value="OLP85207.1"/>
    <property type="molecule type" value="Genomic_DNA"/>
</dbReference>
<feature type="compositionally biased region" description="Basic and acidic residues" evidence="1">
    <location>
        <begin position="273"/>
        <end position="288"/>
    </location>
</feature>
<feature type="compositionally biased region" description="Basic and acidic residues" evidence="1">
    <location>
        <begin position="14"/>
        <end position="42"/>
    </location>
</feature>
<feature type="region of interest" description="Disordered" evidence="1">
    <location>
        <begin position="221"/>
        <end position="469"/>
    </location>
</feature>
<feature type="compositionally biased region" description="Basic and acidic residues" evidence="1">
    <location>
        <begin position="150"/>
        <end position="160"/>
    </location>
</feature>
<name>A0A1Q9CQP6_SYMMI</name>
<evidence type="ECO:0000313" key="3">
    <source>
        <dbReference type="Proteomes" id="UP000186817"/>
    </source>
</evidence>
<protein>
    <submittedName>
        <fullName evidence="2">Uncharacterized protein</fullName>
    </submittedName>
</protein>
<feature type="region of interest" description="Disordered" evidence="1">
    <location>
        <begin position="1"/>
        <end position="42"/>
    </location>
</feature>
<comment type="caution">
    <text evidence="2">The sequence shown here is derived from an EMBL/GenBank/DDBJ whole genome shotgun (WGS) entry which is preliminary data.</text>
</comment>
<reference evidence="2 3" key="1">
    <citation type="submission" date="2016-02" db="EMBL/GenBank/DDBJ databases">
        <title>Genome analysis of coral dinoflagellate symbionts highlights evolutionary adaptations to a symbiotic lifestyle.</title>
        <authorList>
            <person name="Aranda M."/>
            <person name="Li Y."/>
            <person name="Liew Y.J."/>
            <person name="Baumgarten S."/>
            <person name="Simakov O."/>
            <person name="Wilson M."/>
            <person name="Piel J."/>
            <person name="Ashoor H."/>
            <person name="Bougouffa S."/>
            <person name="Bajic V.B."/>
            <person name="Ryu T."/>
            <person name="Ravasi T."/>
            <person name="Bayer T."/>
            <person name="Micklem G."/>
            <person name="Kim H."/>
            <person name="Bhak J."/>
            <person name="Lajeunesse T.C."/>
            <person name="Voolstra C.R."/>
        </authorList>
    </citation>
    <scope>NUCLEOTIDE SEQUENCE [LARGE SCALE GENOMIC DNA]</scope>
    <source>
        <strain evidence="2 3">CCMP2467</strain>
    </source>
</reference>
<gene>
    <name evidence="2" type="ORF">AK812_SmicGene33830</name>
</gene>
<feature type="compositionally biased region" description="Basic and acidic residues" evidence="1">
    <location>
        <begin position="61"/>
        <end position="94"/>
    </location>
</feature>
<feature type="compositionally biased region" description="Basic and acidic residues" evidence="1">
    <location>
        <begin position="298"/>
        <end position="328"/>
    </location>
</feature>
<dbReference type="Proteomes" id="UP000186817">
    <property type="component" value="Unassembled WGS sequence"/>
</dbReference>
<evidence type="ECO:0000313" key="2">
    <source>
        <dbReference type="EMBL" id="OLP85207.1"/>
    </source>
</evidence>
<keyword evidence="3" id="KW-1185">Reference proteome</keyword>
<feature type="compositionally biased region" description="Basic and acidic residues" evidence="1">
    <location>
        <begin position="400"/>
        <end position="418"/>
    </location>
</feature>
<feature type="compositionally biased region" description="Basic residues" evidence="1">
    <location>
        <begin position="95"/>
        <end position="104"/>
    </location>
</feature>
<evidence type="ECO:0000256" key="1">
    <source>
        <dbReference type="SAM" id="MobiDB-lite"/>
    </source>
</evidence>
<proteinExistence type="predicted"/>